<sequence>MTHSNTHSDMILRSDFLRSEFVYLANPCAKQEWSPQT</sequence>
<accession>A0A6B9SW20</accession>
<dbReference type="Proteomes" id="UP000464957">
    <property type="component" value="Segment"/>
</dbReference>
<gene>
    <name evidence="1" type="ORF">VH12019_00197</name>
</gene>
<organism evidence="1 2">
    <name type="scientific">Vibrio phage VH1_2019</name>
    <dbReference type="NCBI Taxonomy" id="2686307"/>
    <lineage>
        <taxon>Viruses</taxon>
        <taxon>Duplodnaviria</taxon>
        <taxon>Heunggongvirae</taxon>
        <taxon>Uroviricota</taxon>
        <taxon>Caudoviricetes</taxon>
        <taxon>Pantevenvirales</taxon>
        <taxon>Straboviridae</taxon>
        <taxon>Schizotequatrovirus</taxon>
        <taxon>Schizotequatrovirus KVP40</taxon>
    </lineage>
</organism>
<protein>
    <submittedName>
        <fullName evidence="1">Uncharacterized protein</fullName>
    </submittedName>
</protein>
<proteinExistence type="predicted"/>
<dbReference type="EMBL" id="MN794232">
    <property type="protein sequence ID" value="QHJ74498.1"/>
    <property type="molecule type" value="Genomic_DNA"/>
</dbReference>
<name>A0A6B9SW20_9CAUD</name>
<reference evidence="1 2" key="1">
    <citation type="submission" date="2019-12" db="EMBL/GenBank/DDBJ databases">
        <authorList>
            <person name="Harris M."/>
            <person name="Ho T.C."/>
            <person name="Fruchtman H."/>
            <person name="Garin M."/>
            <person name="Kubatin V."/>
            <person name="Lu T."/>
            <person name="Xue L."/>
            <person name="Marr M.T."/>
        </authorList>
    </citation>
    <scope>NUCLEOTIDE SEQUENCE [LARGE SCALE GENOMIC DNA]</scope>
</reference>
<evidence type="ECO:0000313" key="1">
    <source>
        <dbReference type="EMBL" id="QHJ74498.1"/>
    </source>
</evidence>
<evidence type="ECO:0000313" key="2">
    <source>
        <dbReference type="Proteomes" id="UP000464957"/>
    </source>
</evidence>